<evidence type="ECO:0000313" key="15">
    <source>
        <dbReference type="EMBL" id="AQQ08882.1"/>
    </source>
</evidence>
<dbReference type="FunFam" id="3.40.120.10:FF:000002">
    <property type="entry name" value="Phosphoglucosamine mutase"/>
    <property type="match status" value="1"/>
</dbReference>
<dbReference type="RefSeq" id="WP_077539349.1">
    <property type="nucleotide sequence ID" value="NZ_CP019633.1"/>
</dbReference>
<dbReference type="NCBIfam" id="TIGR01455">
    <property type="entry name" value="glmM"/>
    <property type="match status" value="1"/>
</dbReference>
<evidence type="ECO:0000256" key="7">
    <source>
        <dbReference type="ARBA" id="ARBA00068193"/>
    </source>
</evidence>
<dbReference type="Pfam" id="PF02880">
    <property type="entry name" value="PGM_PMM_III"/>
    <property type="match status" value="1"/>
</dbReference>
<evidence type="ECO:0000259" key="11">
    <source>
        <dbReference type="Pfam" id="PF00408"/>
    </source>
</evidence>
<dbReference type="Proteomes" id="UP000188273">
    <property type="component" value="Chromosome"/>
</dbReference>
<dbReference type="PROSITE" id="PS00710">
    <property type="entry name" value="PGM_PMM"/>
    <property type="match status" value="1"/>
</dbReference>
<evidence type="ECO:0000256" key="3">
    <source>
        <dbReference type="ARBA" id="ARBA00022723"/>
    </source>
</evidence>
<dbReference type="Pfam" id="PF02878">
    <property type="entry name" value="PGM_PMM_I"/>
    <property type="match status" value="1"/>
</dbReference>
<feature type="binding site" evidence="8">
    <location>
        <position position="243"/>
    </location>
    <ligand>
        <name>Mg(2+)</name>
        <dbReference type="ChEBI" id="CHEBI:18420"/>
    </ligand>
</feature>
<evidence type="ECO:0000256" key="1">
    <source>
        <dbReference type="ARBA" id="ARBA00010231"/>
    </source>
</evidence>
<evidence type="ECO:0000256" key="10">
    <source>
        <dbReference type="RuleBase" id="RU004327"/>
    </source>
</evidence>
<keyword evidence="5 8" id="KW-0413">Isomerase</keyword>
<comment type="function">
    <text evidence="8 10">Catalyzes the conversion of glucosamine-6-phosphate to glucosamine-1-phosphate.</text>
</comment>
<feature type="binding site" description="via phosphate group" evidence="8">
    <location>
        <position position="103"/>
    </location>
    <ligand>
        <name>Mg(2+)</name>
        <dbReference type="ChEBI" id="CHEBI:18420"/>
    </ligand>
</feature>
<evidence type="ECO:0000256" key="6">
    <source>
        <dbReference type="ARBA" id="ARBA00066330"/>
    </source>
</evidence>
<dbReference type="AlphaFoldDB" id="A0A1Q2HN59"/>
<dbReference type="OrthoDB" id="9806956at2"/>
<dbReference type="InterPro" id="IPR005845">
    <property type="entry name" value="A-D-PHexomutase_a/b/a-II"/>
</dbReference>
<dbReference type="InterPro" id="IPR005846">
    <property type="entry name" value="A-D-PHexomutase_a/b/a-III"/>
</dbReference>
<dbReference type="InterPro" id="IPR050060">
    <property type="entry name" value="Phosphoglucosamine_mutase"/>
</dbReference>
<dbReference type="InterPro" id="IPR005843">
    <property type="entry name" value="A-D-PHexomutase_C"/>
</dbReference>
<dbReference type="GO" id="GO:0005829">
    <property type="term" value="C:cytosol"/>
    <property type="evidence" value="ECO:0007669"/>
    <property type="project" value="TreeGrafter"/>
</dbReference>
<dbReference type="Pfam" id="PF00408">
    <property type="entry name" value="PGM_PMM_IV"/>
    <property type="match status" value="1"/>
</dbReference>
<dbReference type="GO" id="GO:0009252">
    <property type="term" value="P:peptidoglycan biosynthetic process"/>
    <property type="evidence" value="ECO:0007669"/>
    <property type="project" value="TreeGrafter"/>
</dbReference>
<dbReference type="HAMAP" id="MF_01554_B">
    <property type="entry name" value="GlmM_B"/>
    <property type="match status" value="1"/>
</dbReference>
<dbReference type="InterPro" id="IPR036900">
    <property type="entry name" value="A-D-PHexomutase_C_sf"/>
</dbReference>
<evidence type="ECO:0000256" key="4">
    <source>
        <dbReference type="ARBA" id="ARBA00022842"/>
    </source>
</evidence>
<dbReference type="SUPFAM" id="SSF53738">
    <property type="entry name" value="Phosphoglucomutase, first 3 domains"/>
    <property type="match status" value="3"/>
</dbReference>
<organism evidence="15 16">
    <name type="scientific">Sedimentisphaera cyanobacteriorum</name>
    <dbReference type="NCBI Taxonomy" id="1940790"/>
    <lineage>
        <taxon>Bacteria</taxon>
        <taxon>Pseudomonadati</taxon>
        <taxon>Planctomycetota</taxon>
        <taxon>Phycisphaerae</taxon>
        <taxon>Sedimentisphaerales</taxon>
        <taxon>Sedimentisphaeraceae</taxon>
        <taxon>Sedimentisphaera</taxon>
    </lineage>
</organism>
<dbReference type="EMBL" id="CP019633">
    <property type="protein sequence ID" value="AQQ08882.1"/>
    <property type="molecule type" value="Genomic_DNA"/>
</dbReference>
<evidence type="ECO:0000259" key="13">
    <source>
        <dbReference type="Pfam" id="PF02879"/>
    </source>
</evidence>
<feature type="domain" description="Alpha-D-phosphohexomutase alpha/beta/alpha" evidence="12">
    <location>
        <begin position="4"/>
        <end position="136"/>
    </location>
</feature>
<dbReference type="STRING" id="1940790.L21SP3_00675"/>
<dbReference type="GO" id="GO:0004615">
    <property type="term" value="F:phosphomannomutase activity"/>
    <property type="evidence" value="ECO:0007669"/>
    <property type="project" value="TreeGrafter"/>
</dbReference>
<reference evidence="16" key="1">
    <citation type="submission" date="2017-02" db="EMBL/GenBank/DDBJ databases">
        <title>Comparative genomics and description of representatives of a novel lineage of planctomycetes thriving in anoxic sediments.</title>
        <authorList>
            <person name="Spring S."/>
            <person name="Bunk B."/>
            <person name="Sproer C."/>
            <person name="Klenk H.-P."/>
        </authorList>
    </citation>
    <scope>NUCLEOTIDE SEQUENCE [LARGE SCALE GENOMIC DNA]</scope>
    <source>
        <strain evidence="16">L21-RPul-D3</strain>
    </source>
</reference>
<comment type="similarity">
    <text evidence="1 8 9">Belongs to the phosphohexose mutase family.</text>
</comment>
<feature type="domain" description="Alpha-D-phosphohexomutase alpha/beta/alpha" evidence="13">
    <location>
        <begin position="170"/>
        <end position="256"/>
    </location>
</feature>
<dbReference type="CDD" id="cd05802">
    <property type="entry name" value="GlmM"/>
    <property type="match status" value="1"/>
</dbReference>
<dbReference type="InterPro" id="IPR016055">
    <property type="entry name" value="A-D-PHexomutase_a/b/a-I/II/III"/>
</dbReference>
<keyword evidence="4 8" id="KW-0460">Magnesium</keyword>
<dbReference type="Pfam" id="PF02879">
    <property type="entry name" value="PGM_PMM_II"/>
    <property type="match status" value="1"/>
</dbReference>
<dbReference type="PRINTS" id="PR00509">
    <property type="entry name" value="PGMPMM"/>
</dbReference>
<evidence type="ECO:0000256" key="8">
    <source>
        <dbReference type="HAMAP-Rule" id="MF_01554"/>
    </source>
</evidence>
<feature type="domain" description="Alpha-D-phosphohexomutase alpha/beta/alpha" evidence="14">
    <location>
        <begin position="260"/>
        <end position="367"/>
    </location>
</feature>
<comment type="catalytic activity">
    <reaction evidence="8 10">
        <text>alpha-D-glucosamine 1-phosphate = D-glucosamine 6-phosphate</text>
        <dbReference type="Rhea" id="RHEA:23424"/>
        <dbReference type="ChEBI" id="CHEBI:58516"/>
        <dbReference type="ChEBI" id="CHEBI:58725"/>
        <dbReference type="EC" id="5.4.2.10"/>
    </reaction>
</comment>
<dbReference type="GO" id="GO:0000287">
    <property type="term" value="F:magnesium ion binding"/>
    <property type="evidence" value="ECO:0007669"/>
    <property type="project" value="UniProtKB-UniRule"/>
</dbReference>
<dbReference type="GO" id="GO:0005975">
    <property type="term" value="P:carbohydrate metabolic process"/>
    <property type="evidence" value="ECO:0007669"/>
    <property type="project" value="InterPro"/>
</dbReference>
<sequence>MAERKLFGTDGIRGLANAYPLDVETAVKTGKAAAKIFRREESRPVFVIARDTRSSGVVLEAAISAGLCAMGAEVRLIGVMPTPAAAVAAKMIDADAGIVITASHNPPEDNGIKFFSNKGVKLPDEKELEIERLILEDPLDTSHITGAAVGKIVCEDFKPQFSEFIALTTERDSLKDMKVALDCANGAASPVAGDIFKNLASDVIVVNDAPSGTNINKDCGAMYPENSSKFVAESEADIGFTFDGDADRLITLDENGSVVDGDITIFLLALYYKSKGWLKNDTVVVTQYTNLAVDAELKKLGISAVRVANGDRYVIEEMLKNDYSLGGEKSGHIILGNYNTTGDGILAAVHFARMVKESGKPLSELAGQIELFPQVIDKVEVSEKRPFGEISGFSELKQRAESRLGDNGRFYVRYSGTQNVCRIMVEGPDRQMLEEINEEAKKVIAAGA</sequence>
<comment type="cofactor">
    <cofactor evidence="8">
        <name>Mg(2+)</name>
        <dbReference type="ChEBI" id="CHEBI:18420"/>
    </cofactor>
    <text evidence="8">Binds 1 Mg(2+) ion per subunit.</text>
</comment>
<evidence type="ECO:0000256" key="5">
    <source>
        <dbReference type="ARBA" id="ARBA00023235"/>
    </source>
</evidence>
<keyword evidence="2 8" id="KW-0597">Phosphoprotein</keyword>
<comment type="PTM">
    <text evidence="8">Activated by phosphorylation.</text>
</comment>
<evidence type="ECO:0000256" key="9">
    <source>
        <dbReference type="RuleBase" id="RU004326"/>
    </source>
</evidence>
<feature type="binding site" evidence="8">
    <location>
        <position position="247"/>
    </location>
    <ligand>
        <name>Mg(2+)</name>
        <dbReference type="ChEBI" id="CHEBI:18420"/>
    </ligand>
</feature>
<dbReference type="InterPro" id="IPR005841">
    <property type="entry name" value="Alpha-D-phosphohexomutase_SF"/>
</dbReference>
<dbReference type="PANTHER" id="PTHR42946">
    <property type="entry name" value="PHOSPHOHEXOSE MUTASE"/>
    <property type="match status" value="1"/>
</dbReference>
<dbReference type="PANTHER" id="PTHR42946:SF1">
    <property type="entry name" value="PHOSPHOGLUCOMUTASE (ALPHA-D-GLUCOSE-1,6-BISPHOSPHATE-DEPENDENT)"/>
    <property type="match status" value="1"/>
</dbReference>
<evidence type="ECO:0000259" key="12">
    <source>
        <dbReference type="Pfam" id="PF02878"/>
    </source>
</evidence>
<name>A0A1Q2HN59_9BACT</name>
<proteinExistence type="inferred from homology"/>
<dbReference type="InterPro" id="IPR016066">
    <property type="entry name" value="A-D-PHexomutase_CS"/>
</dbReference>
<feature type="active site" description="Phosphoserine intermediate" evidence="8">
    <location>
        <position position="103"/>
    </location>
</feature>
<evidence type="ECO:0000259" key="14">
    <source>
        <dbReference type="Pfam" id="PF02880"/>
    </source>
</evidence>
<gene>
    <name evidence="8 15" type="primary">glmM</name>
    <name evidence="15" type="ORF">L21SP3_00675</name>
</gene>
<protein>
    <recommendedName>
        <fullName evidence="7 8">Phosphoglucosamine mutase</fullName>
        <ecNumber evidence="6 8">5.4.2.10</ecNumber>
    </recommendedName>
</protein>
<keyword evidence="16" id="KW-1185">Reference proteome</keyword>
<evidence type="ECO:0000313" key="16">
    <source>
        <dbReference type="Proteomes" id="UP000188273"/>
    </source>
</evidence>
<dbReference type="InterPro" id="IPR006352">
    <property type="entry name" value="GlmM_bact"/>
</dbReference>
<dbReference type="GO" id="GO:0006048">
    <property type="term" value="P:UDP-N-acetylglucosamine biosynthetic process"/>
    <property type="evidence" value="ECO:0007669"/>
    <property type="project" value="TreeGrafter"/>
</dbReference>
<feature type="domain" description="Alpha-D-phosphohexomutase C-terminal" evidence="11">
    <location>
        <begin position="378"/>
        <end position="440"/>
    </location>
</feature>
<feature type="binding site" evidence="8">
    <location>
        <position position="245"/>
    </location>
    <ligand>
        <name>Mg(2+)</name>
        <dbReference type="ChEBI" id="CHEBI:18420"/>
    </ligand>
</feature>
<dbReference type="GO" id="GO:0008966">
    <property type="term" value="F:phosphoglucosamine mutase activity"/>
    <property type="evidence" value="ECO:0007669"/>
    <property type="project" value="UniProtKB-UniRule"/>
</dbReference>
<dbReference type="SUPFAM" id="SSF55957">
    <property type="entry name" value="Phosphoglucomutase, C-terminal domain"/>
    <property type="match status" value="1"/>
</dbReference>
<feature type="modified residue" description="Phosphoserine" evidence="8">
    <location>
        <position position="103"/>
    </location>
</feature>
<keyword evidence="3 8" id="KW-0479">Metal-binding</keyword>
<dbReference type="Gene3D" id="3.30.310.50">
    <property type="entry name" value="Alpha-D-phosphohexomutase, C-terminal domain"/>
    <property type="match status" value="1"/>
</dbReference>
<dbReference type="FunFam" id="3.40.120.10:FF:000001">
    <property type="entry name" value="Phosphoglucosamine mutase"/>
    <property type="match status" value="1"/>
</dbReference>
<accession>A0A1Q2HN59</accession>
<dbReference type="EC" id="5.4.2.10" evidence="6 8"/>
<dbReference type="InterPro" id="IPR005844">
    <property type="entry name" value="A-D-PHexomutase_a/b/a-I"/>
</dbReference>
<evidence type="ECO:0000256" key="2">
    <source>
        <dbReference type="ARBA" id="ARBA00022553"/>
    </source>
</evidence>
<dbReference type="Gene3D" id="3.40.120.10">
    <property type="entry name" value="Alpha-D-Glucose-1,6-Bisphosphate, subunit A, domain 3"/>
    <property type="match status" value="3"/>
</dbReference>
<dbReference type="KEGG" id="pbu:L21SP3_00675"/>